<dbReference type="OrthoDB" id="9763310at2"/>
<name>A0A413IPC2_9BACT</name>
<proteinExistence type="predicted"/>
<dbReference type="RefSeq" id="WP_117774924.1">
    <property type="nucleotide sequence ID" value="NZ_CAJUBB010000042.1"/>
</dbReference>
<sequence length="171" mass="19385">MITSSGVKHIVLCIGPANLNESRINAFKNYFKDNNIQVFADYRETRFGKYPNGRDYGGLIKSFAFSLDSAESVLHKYKCFVPVQLYACYAETIQDQKNIGKGAFEVMAPFDMTVRKRENPVFALVSNLISRGIPTYASEYITTALSHRDERETSLKTIAEYGCALYFIVFL</sequence>
<comment type="caution">
    <text evidence="1">The sequence shown here is derived from an EMBL/GenBank/DDBJ whole genome shotgun (WGS) entry which is preliminary data.</text>
</comment>
<evidence type="ECO:0000313" key="1">
    <source>
        <dbReference type="EMBL" id="RGY18783.1"/>
    </source>
</evidence>
<gene>
    <name evidence="1" type="ORF">DXA50_07935</name>
</gene>
<dbReference type="Proteomes" id="UP000286063">
    <property type="component" value="Unassembled WGS sequence"/>
</dbReference>
<accession>A0A413IPC2</accession>
<evidence type="ECO:0000313" key="2">
    <source>
        <dbReference type="Proteomes" id="UP000286063"/>
    </source>
</evidence>
<protein>
    <submittedName>
        <fullName evidence="1">Uncharacterized protein</fullName>
    </submittedName>
</protein>
<dbReference type="EMBL" id="QSCR01000010">
    <property type="protein sequence ID" value="RGY18783.1"/>
    <property type="molecule type" value="Genomic_DNA"/>
</dbReference>
<organism evidence="1 2">
    <name type="scientific">Butyricimonas virosa</name>
    <dbReference type="NCBI Taxonomy" id="544645"/>
    <lineage>
        <taxon>Bacteria</taxon>
        <taxon>Pseudomonadati</taxon>
        <taxon>Bacteroidota</taxon>
        <taxon>Bacteroidia</taxon>
        <taxon>Bacteroidales</taxon>
        <taxon>Odoribacteraceae</taxon>
        <taxon>Butyricimonas</taxon>
    </lineage>
</organism>
<reference evidence="1 2" key="1">
    <citation type="submission" date="2018-08" db="EMBL/GenBank/DDBJ databases">
        <title>A genome reference for cultivated species of the human gut microbiota.</title>
        <authorList>
            <person name="Zou Y."/>
            <person name="Xue W."/>
            <person name="Luo G."/>
        </authorList>
    </citation>
    <scope>NUCLEOTIDE SEQUENCE [LARGE SCALE GENOMIC DNA]</scope>
    <source>
        <strain evidence="1 2">OF02-7</strain>
    </source>
</reference>
<dbReference type="AlphaFoldDB" id="A0A413IPC2"/>